<accession>A0A1G8M0H0</accession>
<keyword evidence="1" id="KW-1133">Transmembrane helix</keyword>
<feature type="transmembrane region" description="Helical" evidence="1">
    <location>
        <begin position="82"/>
        <end position="99"/>
    </location>
</feature>
<feature type="transmembrane region" description="Helical" evidence="1">
    <location>
        <begin position="47"/>
        <end position="75"/>
    </location>
</feature>
<dbReference type="AlphaFoldDB" id="A0A1G8M0H0"/>
<evidence type="ECO:0000256" key="1">
    <source>
        <dbReference type="SAM" id="Phobius"/>
    </source>
</evidence>
<feature type="transmembrane region" description="Helical" evidence="1">
    <location>
        <begin position="7"/>
        <end position="27"/>
    </location>
</feature>
<feature type="transmembrane region" description="Helical" evidence="1">
    <location>
        <begin position="111"/>
        <end position="129"/>
    </location>
</feature>
<dbReference type="RefSeq" id="WP_084307960.1">
    <property type="nucleotide sequence ID" value="NZ_FNDG01000020.1"/>
</dbReference>
<evidence type="ECO:0000313" key="2">
    <source>
        <dbReference type="EMBL" id="SDI61428.1"/>
    </source>
</evidence>
<keyword evidence="1" id="KW-0812">Transmembrane</keyword>
<proteinExistence type="predicted"/>
<reference evidence="2 3" key="1">
    <citation type="submission" date="2016-10" db="EMBL/GenBank/DDBJ databases">
        <authorList>
            <person name="de Groot N.N."/>
        </authorList>
    </citation>
    <scope>NUCLEOTIDE SEQUENCE [LARGE SCALE GENOMIC DNA]</scope>
    <source>
        <strain evidence="2 3">LMG 18387</strain>
    </source>
</reference>
<dbReference type="EMBL" id="FNDG01000020">
    <property type="protein sequence ID" value="SDI61428.1"/>
    <property type="molecule type" value="Genomic_DNA"/>
</dbReference>
<protein>
    <submittedName>
        <fullName evidence="2">Uncharacterized protein</fullName>
    </submittedName>
</protein>
<evidence type="ECO:0000313" key="3">
    <source>
        <dbReference type="Proteomes" id="UP000198606"/>
    </source>
</evidence>
<name>A0A1G8M0H0_9GAMM</name>
<gene>
    <name evidence="2" type="ORF">SAMN05216588_12072</name>
</gene>
<dbReference type="Proteomes" id="UP000198606">
    <property type="component" value="Unassembled WGS sequence"/>
</dbReference>
<organism evidence="2 3">
    <name type="scientific">Phytopseudomonas flavescens</name>
    <dbReference type="NCBI Taxonomy" id="29435"/>
    <lineage>
        <taxon>Bacteria</taxon>
        <taxon>Pseudomonadati</taxon>
        <taxon>Pseudomonadota</taxon>
        <taxon>Gammaproteobacteria</taxon>
        <taxon>Pseudomonadales</taxon>
        <taxon>Pseudomonadaceae</taxon>
        <taxon>Phytopseudomonas</taxon>
    </lineage>
</organism>
<sequence length="136" mass="14772">MTYPFKRIVASFTLCPALAGVFIFGYFCTAELIGRTTSMSVVETVMGTFWFGILSAVTSMIFYGVPALGLSLVYACCRLHRCLLHVVIVCIAGGTVALLWGEVLPMETQPVVRFCLGAVTSWLMALHALPKQAAEE</sequence>
<keyword evidence="1" id="KW-0472">Membrane</keyword>